<keyword evidence="4" id="KW-1185">Reference proteome</keyword>
<dbReference type="Pfam" id="PF23005">
    <property type="entry name" value="DUF7032"/>
    <property type="match status" value="1"/>
</dbReference>
<proteinExistence type="predicted"/>
<keyword evidence="1" id="KW-1133">Transmembrane helix</keyword>
<dbReference type="PANTHER" id="PTHR46043:SF5">
    <property type="entry name" value="ARM REPEAT SUPERFAMILY PROTEIN"/>
    <property type="match status" value="1"/>
</dbReference>
<feature type="domain" description="DUF7032" evidence="2">
    <location>
        <begin position="33"/>
        <end position="66"/>
    </location>
</feature>
<sequence>MVKWVGVSAAEQRDNSIDIQLMLFPLIPFIKNNVNECLDLSYNGKLLMQNDLDVIVAKFDSHVKFFFGIFVAGILSHGFVIVVSKPSLGACKEDMRFYVRDLLTRMKIGDTEMKRQALGNLYQDVDDDERC</sequence>
<evidence type="ECO:0000313" key="3">
    <source>
        <dbReference type="EMBL" id="KAE8694633.1"/>
    </source>
</evidence>
<organism evidence="3 4">
    <name type="scientific">Hibiscus syriacus</name>
    <name type="common">Rose of Sharon</name>
    <dbReference type="NCBI Taxonomy" id="106335"/>
    <lineage>
        <taxon>Eukaryota</taxon>
        <taxon>Viridiplantae</taxon>
        <taxon>Streptophyta</taxon>
        <taxon>Embryophyta</taxon>
        <taxon>Tracheophyta</taxon>
        <taxon>Spermatophyta</taxon>
        <taxon>Magnoliopsida</taxon>
        <taxon>eudicotyledons</taxon>
        <taxon>Gunneridae</taxon>
        <taxon>Pentapetalae</taxon>
        <taxon>rosids</taxon>
        <taxon>malvids</taxon>
        <taxon>Malvales</taxon>
        <taxon>Malvaceae</taxon>
        <taxon>Malvoideae</taxon>
        <taxon>Hibiscus</taxon>
    </lineage>
</organism>
<evidence type="ECO:0000259" key="2">
    <source>
        <dbReference type="Pfam" id="PF23005"/>
    </source>
</evidence>
<evidence type="ECO:0000313" key="4">
    <source>
        <dbReference type="Proteomes" id="UP000436088"/>
    </source>
</evidence>
<evidence type="ECO:0000256" key="1">
    <source>
        <dbReference type="SAM" id="Phobius"/>
    </source>
</evidence>
<comment type="caution">
    <text evidence="3">The sequence shown here is derived from an EMBL/GenBank/DDBJ whole genome shotgun (WGS) entry which is preliminary data.</text>
</comment>
<protein>
    <recommendedName>
        <fullName evidence="2">DUF7032 domain-containing protein</fullName>
    </recommendedName>
</protein>
<reference evidence="3" key="1">
    <citation type="submission" date="2019-09" db="EMBL/GenBank/DDBJ databases">
        <title>Draft genome information of white flower Hibiscus syriacus.</title>
        <authorList>
            <person name="Kim Y.-M."/>
        </authorList>
    </citation>
    <scope>NUCLEOTIDE SEQUENCE [LARGE SCALE GENOMIC DNA]</scope>
    <source>
        <strain evidence="3">YM2019G1</strain>
    </source>
</reference>
<dbReference type="InterPro" id="IPR054296">
    <property type="entry name" value="DUF7032"/>
</dbReference>
<feature type="transmembrane region" description="Helical" evidence="1">
    <location>
        <begin position="65"/>
        <end position="83"/>
    </location>
</feature>
<dbReference type="Proteomes" id="UP000436088">
    <property type="component" value="Unassembled WGS sequence"/>
</dbReference>
<name>A0A6A2ZS73_HIBSY</name>
<dbReference type="EMBL" id="VEPZ02001107">
    <property type="protein sequence ID" value="KAE8694633.1"/>
    <property type="molecule type" value="Genomic_DNA"/>
</dbReference>
<dbReference type="AlphaFoldDB" id="A0A6A2ZS73"/>
<keyword evidence="1" id="KW-0812">Transmembrane</keyword>
<gene>
    <name evidence="3" type="ORF">F3Y22_tig00110777pilonHSYRG00160</name>
</gene>
<accession>A0A6A2ZS73</accession>
<dbReference type="PANTHER" id="PTHR46043">
    <property type="entry name" value="ARM REPEAT SUPERFAMILY PROTEIN"/>
    <property type="match status" value="1"/>
</dbReference>
<keyword evidence="1" id="KW-0472">Membrane</keyword>